<gene>
    <name evidence="10" type="ORF">DI563_12045</name>
</gene>
<dbReference type="EC" id="2.7.11.1" evidence="2"/>
<dbReference type="Gene3D" id="3.30.200.20">
    <property type="entry name" value="Phosphorylase Kinase, domain 1"/>
    <property type="match status" value="1"/>
</dbReference>
<keyword evidence="3" id="KW-0808">Transferase</keyword>
<dbReference type="InterPro" id="IPR025493">
    <property type="entry name" value="DUF4384"/>
</dbReference>
<feature type="domain" description="Protein kinase" evidence="9">
    <location>
        <begin position="4"/>
        <end position="280"/>
    </location>
</feature>
<name>A0A2W5QDC9_VARPD</name>
<feature type="region of interest" description="Disordered" evidence="8">
    <location>
        <begin position="290"/>
        <end position="316"/>
    </location>
</feature>
<evidence type="ECO:0000256" key="5">
    <source>
        <dbReference type="ARBA" id="ARBA00022777"/>
    </source>
</evidence>
<evidence type="ECO:0000259" key="9">
    <source>
        <dbReference type="PROSITE" id="PS50011"/>
    </source>
</evidence>
<dbReference type="CDD" id="cd14014">
    <property type="entry name" value="STKc_PknB_like"/>
    <property type="match status" value="1"/>
</dbReference>
<dbReference type="AlphaFoldDB" id="A0A2W5QDC9"/>
<dbReference type="PROSITE" id="PS00109">
    <property type="entry name" value="PROTEIN_KINASE_TYR"/>
    <property type="match status" value="1"/>
</dbReference>
<evidence type="ECO:0000256" key="2">
    <source>
        <dbReference type="ARBA" id="ARBA00012513"/>
    </source>
</evidence>
<dbReference type="SMART" id="SM00219">
    <property type="entry name" value="TyrKc"/>
    <property type="match status" value="1"/>
</dbReference>
<dbReference type="SUPFAM" id="SSF56112">
    <property type="entry name" value="Protein kinase-like (PK-like)"/>
    <property type="match status" value="1"/>
</dbReference>
<feature type="binding site" evidence="7">
    <location>
        <position position="33"/>
    </location>
    <ligand>
        <name>ATP</name>
        <dbReference type="ChEBI" id="CHEBI:30616"/>
    </ligand>
</feature>
<dbReference type="GO" id="GO:0005524">
    <property type="term" value="F:ATP binding"/>
    <property type="evidence" value="ECO:0007669"/>
    <property type="project" value="UniProtKB-UniRule"/>
</dbReference>
<dbReference type="PANTHER" id="PTHR43671">
    <property type="entry name" value="SERINE/THREONINE-PROTEIN KINASE NEK"/>
    <property type="match status" value="1"/>
</dbReference>
<dbReference type="Gene3D" id="1.10.510.10">
    <property type="entry name" value="Transferase(Phosphotransferase) domain 1"/>
    <property type="match status" value="1"/>
</dbReference>
<dbReference type="PROSITE" id="PS00107">
    <property type="entry name" value="PROTEIN_KINASE_ATP"/>
    <property type="match status" value="1"/>
</dbReference>
<dbReference type="InterPro" id="IPR017441">
    <property type="entry name" value="Protein_kinase_ATP_BS"/>
</dbReference>
<protein>
    <recommendedName>
        <fullName evidence="2">non-specific serine/threonine protein kinase</fullName>
        <ecNumber evidence="2">2.7.11.1</ecNumber>
    </recommendedName>
</protein>
<evidence type="ECO:0000313" key="11">
    <source>
        <dbReference type="Proteomes" id="UP000249135"/>
    </source>
</evidence>
<feature type="compositionally biased region" description="Low complexity" evidence="8">
    <location>
        <begin position="290"/>
        <end position="310"/>
    </location>
</feature>
<keyword evidence="5 10" id="KW-0418">Kinase</keyword>
<dbReference type="GO" id="GO:0004713">
    <property type="term" value="F:protein tyrosine kinase activity"/>
    <property type="evidence" value="ECO:0007669"/>
    <property type="project" value="InterPro"/>
</dbReference>
<dbReference type="GO" id="GO:0004674">
    <property type="term" value="F:protein serine/threonine kinase activity"/>
    <property type="evidence" value="ECO:0007669"/>
    <property type="project" value="UniProtKB-KW"/>
</dbReference>
<evidence type="ECO:0000256" key="3">
    <source>
        <dbReference type="ARBA" id="ARBA00022679"/>
    </source>
</evidence>
<reference evidence="10 11" key="1">
    <citation type="submission" date="2017-08" db="EMBL/GenBank/DDBJ databases">
        <title>Infants hospitalized years apart are colonized by the same room-sourced microbial strains.</title>
        <authorList>
            <person name="Brooks B."/>
            <person name="Olm M.R."/>
            <person name="Firek B.A."/>
            <person name="Baker R."/>
            <person name="Thomas B.C."/>
            <person name="Morowitz M.J."/>
            <person name="Banfield J.F."/>
        </authorList>
    </citation>
    <scope>NUCLEOTIDE SEQUENCE [LARGE SCALE GENOMIC DNA]</scope>
    <source>
        <strain evidence="10">S2_005_003_R2_41</strain>
    </source>
</reference>
<evidence type="ECO:0000256" key="1">
    <source>
        <dbReference type="ARBA" id="ARBA00010886"/>
    </source>
</evidence>
<accession>A0A2W5QDC9</accession>
<sequence length="561" mass="59557">MAEFEITHLIGQGGFGAVYEAWDHTLERTVAIKEYLPTSLSTRAQDGTVSPLSEKHKETFDLGMRSFINEARLLAQFDHPSLLKVYRFWQERGTTYMVMPLYRGQTMRQALAAMPAVDEGWLMRVMDGVTQALAVMHNANCYHRDIAPDNIMLLEGTGRPVVLDFGAARRVITDKTQAITVILKPGYAPVEQYAEMPDMSQGAWTDVYALAAVMHVAVCGRAPPPSVARLISDSYVPLAGNEVLRQRYSLRLLETIDHGLQVRPEARPQSMGELRAELGLEETTTIAPLRSSGARSSAAPAAARGAKATPQPVPAPVPGAGGSAKLVAAGGVLALAVIGGGTWWWMQGRKADTVVASAPPPVAAPAASPAPSAAPEPPPPAPPAPPPAPAVRRTPLQSLEALGAGATAGFGVSATPRKAEVAVGRDKLDFEVRSQRDGYVYVYLLSSGGEMFLLFPNLLDKYNKISAGGTLSLPRASWPMNAGGPPGTNHFAVLVSQNERDFSESGVQNDGVFPQFPLTVLSALEAARAGGPTPLLGRPVCPSGGGCQDVYGVGTFKIVEK</sequence>
<dbReference type="Proteomes" id="UP000249135">
    <property type="component" value="Unassembled WGS sequence"/>
</dbReference>
<keyword evidence="4 7" id="KW-0547">Nucleotide-binding</keyword>
<feature type="region of interest" description="Disordered" evidence="8">
    <location>
        <begin position="360"/>
        <end position="392"/>
    </location>
</feature>
<organism evidence="10 11">
    <name type="scientific">Variovorax paradoxus</name>
    <dbReference type="NCBI Taxonomy" id="34073"/>
    <lineage>
        <taxon>Bacteria</taxon>
        <taxon>Pseudomonadati</taxon>
        <taxon>Pseudomonadota</taxon>
        <taxon>Betaproteobacteria</taxon>
        <taxon>Burkholderiales</taxon>
        <taxon>Comamonadaceae</taxon>
        <taxon>Variovorax</taxon>
    </lineage>
</organism>
<comment type="similarity">
    <text evidence="1">Belongs to the protein kinase superfamily. NEK Ser/Thr protein kinase family. NIMA subfamily.</text>
</comment>
<dbReference type="InterPro" id="IPR050660">
    <property type="entry name" value="NEK_Ser/Thr_kinase"/>
</dbReference>
<keyword evidence="10" id="KW-0723">Serine/threonine-protein kinase</keyword>
<evidence type="ECO:0000313" key="10">
    <source>
        <dbReference type="EMBL" id="PZQ74539.1"/>
    </source>
</evidence>
<keyword evidence="6 7" id="KW-0067">ATP-binding</keyword>
<dbReference type="Pfam" id="PF00069">
    <property type="entry name" value="Pkinase"/>
    <property type="match status" value="1"/>
</dbReference>
<dbReference type="PANTHER" id="PTHR43671:SF13">
    <property type="entry name" value="SERINE_THREONINE-PROTEIN KINASE NEK2"/>
    <property type="match status" value="1"/>
</dbReference>
<dbReference type="PROSITE" id="PS50011">
    <property type="entry name" value="PROTEIN_KINASE_DOM"/>
    <property type="match status" value="1"/>
</dbReference>
<feature type="compositionally biased region" description="Pro residues" evidence="8">
    <location>
        <begin position="372"/>
        <end position="389"/>
    </location>
</feature>
<dbReference type="EMBL" id="QFPP01000125">
    <property type="protein sequence ID" value="PZQ74539.1"/>
    <property type="molecule type" value="Genomic_DNA"/>
</dbReference>
<comment type="caution">
    <text evidence="10">The sequence shown here is derived from an EMBL/GenBank/DDBJ whole genome shotgun (WGS) entry which is preliminary data.</text>
</comment>
<dbReference type="InterPro" id="IPR011009">
    <property type="entry name" value="Kinase-like_dom_sf"/>
</dbReference>
<evidence type="ECO:0000256" key="8">
    <source>
        <dbReference type="SAM" id="MobiDB-lite"/>
    </source>
</evidence>
<dbReference type="InterPro" id="IPR020635">
    <property type="entry name" value="Tyr_kinase_cat_dom"/>
</dbReference>
<dbReference type="Pfam" id="PF14326">
    <property type="entry name" value="DUF4384"/>
    <property type="match status" value="1"/>
</dbReference>
<evidence type="ECO:0000256" key="7">
    <source>
        <dbReference type="PROSITE-ProRule" id="PRU10141"/>
    </source>
</evidence>
<dbReference type="InterPro" id="IPR008266">
    <property type="entry name" value="Tyr_kinase_AS"/>
</dbReference>
<evidence type="ECO:0000256" key="4">
    <source>
        <dbReference type="ARBA" id="ARBA00022741"/>
    </source>
</evidence>
<proteinExistence type="inferred from homology"/>
<dbReference type="InterPro" id="IPR000719">
    <property type="entry name" value="Prot_kinase_dom"/>
</dbReference>
<evidence type="ECO:0000256" key="6">
    <source>
        <dbReference type="ARBA" id="ARBA00022840"/>
    </source>
</evidence>